<dbReference type="InterPro" id="IPR010267">
    <property type="entry name" value="Chordopox_A20R"/>
</dbReference>
<evidence type="ECO:0000313" key="2">
    <source>
        <dbReference type="EMBL" id="AIT70745.1"/>
    </source>
</evidence>
<evidence type="ECO:0000256" key="1">
    <source>
        <dbReference type="ARBA" id="ARBA00022705"/>
    </source>
</evidence>
<dbReference type="Proteomes" id="UP000121784">
    <property type="component" value="Segment"/>
</dbReference>
<dbReference type="Gene3D" id="6.10.140.1880">
    <property type="match status" value="1"/>
</dbReference>
<evidence type="ECO:0000313" key="3">
    <source>
        <dbReference type="Proteomes" id="UP000121784"/>
    </source>
</evidence>
<sequence>MTKNNNDINNLTELLLLKDCINFTDKKTRDRYNQLIDWATYKYWKIEICKIVTDDVSISAHYSETYLKPFKIKSGRYIFLPMCFGNIYIYVNGTMMELGSGNIKKIDKTIKEQYDNILNTFKIDFIRFIYFRGKWIIDDVFSKYESYTEIINYISNKKINIVPYINIKILEDRIFTNDDYNILELYFLKLLGKFYPSALCFIPENSYKRNIIDFYNKTYVHIKSIELESIGDNIYMPKLITKSGYDIIIRDIYHLIDSAVTVKSFAVVKKKNNFVLLDSINKCNYSKSEYLYNMMRNDIGSDFFIKDKYLSKVYDDIGIKFLSKKLGIDNDCYTLNNFIKEINNNNNVKVRIISTSSFELIRECLEYPKTDFISLVNNMIFDIEDGKVKDFNLENLNCLEDPNISVIYGNFNNFVYLFNIIVDAKRKISSS</sequence>
<proteinExistence type="predicted"/>
<protein>
    <submittedName>
        <fullName evidence="2">DNA polymerase processivity factor</fullName>
    </submittedName>
</protein>
<name>A0A097IVZ0_9POXV</name>
<dbReference type="EMBL" id="KM595078">
    <property type="protein sequence ID" value="AIT70745.1"/>
    <property type="molecule type" value="Genomic_DNA"/>
</dbReference>
<dbReference type="Pfam" id="PF05941">
    <property type="entry name" value="Chordopox_A20R"/>
    <property type="match status" value="1"/>
</dbReference>
<reference evidence="2 3" key="1">
    <citation type="submission" date="2014-09" db="EMBL/GenBank/DDBJ databases">
        <title>Complete Genome Sequence of the Embu Virus Strain SPAn 880.</title>
        <authorList>
            <person name="Ibrahim M.S."/>
            <person name="Antwerpen M.H."/>
            <person name="Georgi E."/>
            <person name="Vette P."/>
            <person name="Zoeller G."/>
            <person name="Meyer H."/>
        </authorList>
    </citation>
    <scope>NUCLEOTIDE SEQUENCE [LARGE SCALE GENOMIC DNA]</scope>
    <source>
        <strain evidence="2">SPAn880</strain>
    </source>
</reference>
<organism evidence="2 3">
    <name type="scientific">Cotia virus</name>
    <dbReference type="NCBI Taxonomy" id="39444"/>
    <lineage>
        <taxon>Viruses</taxon>
        <taxon>Varidnaviria</taxon>
        <taxon>Bamfordvirae</taxon>
        <taxon>Nucleocytoviricota</taxon>
        <taxon>Pokkesviricetes</taxon>
        <taxon>Chitovirales</taxon>
        <taxon>Poxviridae</taxon>
        <taxon>Chordopoxvirinae</taxon>
        <taxon>Oryzopoxvirus</taxon>
        <taxon>Oryzopoxvirus cotia</taxon>
    </lineage>
</organism>
<accession>A0A097IVZ0</accession>
<gene>
    <name evidence="2" type="primary">130</name>
</gene>
<keyword evidence="1" id="KW-0235">DNA replication</keyword>
<dbReference type="GO" id="GO:0006260">
    <property type="term" value="P:DNA replication"/>
    <property type="evidence" value="ECO:0007669"/>
    <property type="project" value="UniProtKB-KW"/>
</dbReference>